<evidence type="ECO:0000313" key="3">
    <source>
        <dbReference type="Proteomes" id="UP000801492"/>
    </source>
</evidence>
<keyword evidence="3" id="KW-1185">Reference proteome</keyword>
<protein>
    <recommendedName>
        <fullName evidence="1">PiggyBac transposable element-derived protein domain-containing protein</fullName>
    </recommendedName>
</protein>
<reference evidence="2" key="1">
    <citation type="submission" date="2019-08" db="EMBL/GenBank/DDBJ databases">
        <title>The genome of the North American firefly Photinus pyralis.</title>
        <authorList>
            <consortium name="Photinus pyralis genome working group"/>
            <person name="Fallon T.R."/>
            <person name="Sander Lower S.E."/>
            <person name="Weng J.-K."/>
        </authorList>
    </citation>
    <scope>NUCLEOTIDE SEQUENCE</scope>
    <source>
        <strain evidence="2">TRF0915ILg1</strain>
        <tissue evidence="2">Whole body</tissue>
    </source>
</reference>
<dbReference type="PANTHER" id="PTHR47272:SF1">
    <property type="entry name" value="PIGGYBAC TRANSPOSABLE ELEMENT-DERIVED PROTEIN 3-LIKE"/>
    <property type="match status" value="1"/>
</dbReference>
<comment type="caution">
    <text evidence="2">The sequence shown here is derived from an EMBL/GenBank/DDBJ whole genome shotgun (WGS) entry which is preliminary data.</text>
</comment>
<proteinExistence type="predicted"/>
<dbReference type="Pfam" id="PF13843">
    <property type="entry name" value="DDE_Tnp_1_7"/>
    <property type="match status" value="1"/>
</dbReference>
<accession>A0A8K0G508</accession>
<dbReference type="OrthoDB" id="6613190at2759"/>
<evidence type="ECO:0000313" key="2">
    <source>
        <dbReference type="EMBL" id="KAF2888687.1"/>
    </source>
</evidence>
<feature type="domain" description="PiggyBac transposable element-derived protein" evidence="1">
    <location>
        <begin position="2"/>
        <end position="226"/>
    </location>
</feature>
<sequence length="329" mass="38390">MIVRYYGHHSLKPFMRSKPTRFGYKLWTMCGNDGYCYKFSLYCGKETGDNQPIDSLGTSVVNNMLSVVTSPNSRQIFFDNCFTNVKLLVDLRKKGYRATGTLRNNRILNTPLLSPKTIEKRNRGSHDYAFHGENEELLVRWNDNKCVIMATNYNTVEPMVSVQRWNKNEKAQTPIPQPAVINRYNRFMGRVDQHDWLLEKHHIPIRGKKWYWCLITRIIDMAIVNACQLYIKVEQKPLSIKEFRRPIAVPYLQLGHGSRVAKERPISTPSASRTHVPGDVRFEGKNHLIKKREQQRRCQYSNCKGWPLTYCSRCLVTLCTACFPLYYTP</sequence>
<dbReference type="AlphaFoldDB" id="A0A8K0G508"/>
<dbReference type="Proteomes" id="UP000801492">
    <property type="component" value="Unassembled WGS sequence"/>
</dbReference>
<dbReference type="InterPro" id="IPR029526">
    <property type="entry name" value="PGBD"/>
</dbReference>
<dbReference type="EMBL" id="VTPC01074855">
    <property type="protein sequence ID" value="KAF2888687.1"/>
    <property type="molecule type" value="Genomic_DNA"/>
</dbReference>
<dbReference type="PANTHER" id="PTHR47272">
    <property type="entry name" value="DDE_TNP_1_7 DOMAIN-CONTAINING PROTEIN"/>
    <property type="match status" value="1"/>
</dbReference>
<gene>
    <name evidence="2" type="ORF">ILUMI_17486</name>
</gene>
<organism evidence="2 3">
    <name type="scientific">Ignelater luminosus</name>
    <name type="common">Cucubano</name>
    <name type="synonym">Pyrophorus luminosus</name>
    <dbReference type="NCBI Taxonomy" id="2038154"/>
    <lineage>
        <taxon>Eukaryota</taxon>
        <taxon>Metazoa</taxon>
        <taxon>Ecdysozoa</taxon>
        <taxon>Arthropoda</taxon>
        <taxon>Hexapoda</taxon>
        <taxon>Insecta</taxon>
        <taxon>Pterygota</taxon>
        <taxon>Neoptera</taxon>
        <taxon>Endopterygota</taxon>
        <taxon>Coleoptera</taxon>
        <taxon>Polyphaga</taxon>
        <taxon>Elateriformia</taxon>
        <taxon>Elateroidea</taxon>
        <taxon>Elateridae</taxon>
        <taxon>Agrypninae</taxon>
        <taxon>Pyrophorini</taxon>
        <taxon>Ignelater</taxon>
    </lineage>
</organism>
<name>A0A8K0G508_IGNLU</name>
<evidence type="ECO:0000259" key="1">
    <source>
        <dbReference type="Pfam" id="PF13843"/>
    </source>
</evidence>